<evidence type="ECO:0000313" key="2">
    <source>
        <dbReference type="EMBL" id="KGE65326.1"/>
    </source>
</evidence>
<name>A0A0A1YWU6_PSEFL</name>
<dbReference type="EMBL" id="ASGY01000192">
    <property type="protein sequence ID" value="KGE65326.1"/>
    <property type="molecule type" value="Genomic_DNA"/>
</dbReference>
<accession>A0A0A1YWU6</accession>
<protein>
    <recommendedName>
        <fullName evidence="4">DUF1120 domain-containing protein</fullName>
    </recommendedName>
</protein>
<comment type="caution">
    <text evidence="2">The sequence shown here is derived from an EMBL/GenBank/DDBJ whole genome shotgun (WGS) entry which is preliminary data.</text>
</comment>
<organism evidence="2 3">
    <name type="scientific">Pseudomonas fluorescens LMG 5329</name>
    <dbReference type="NCBI Taxonomy" id="1324332"/>
    <lineage>
        <taxon>Bacteria</taxon>
        <taxon>Pseudomonadati</taxon>
        <taxon>Pseudomonadota</taxon>
        <taxon>Gammaproteobacteria</taxon>
        <taxon>Pseudomonadales</taxon>
        <taxon>Pseudomonadaceae</taxon>
        <taxon>Pseudomonas</taxon>
    </lineage>
</organism>
<reference evidence="2 3" key="1">
    <citation type="journal article" date="2013" name="Genome Announc.">
        <title>Draft Genome Sequence of Pseudomonas fluorescens LMG 5329, a White Line-Inducing Principle-Producing Bioindicator for the Mushroom Pathogen Pseudomonas tolaasii.</title>
        <authorList>
            <person name="Ghequire M.G."/>
            <person name="Rokni-Zadeh H."/>
            <person name="Zarrineh P."/>
            <person name="De Mot R."/>
        </authorList>
    </citation>
    <scope>NUCLEOTIDE SEQUENCE [LARGE SCALE GENOMIC DNA]</scope>
    <source>
        <strain evidence="2 3">LMG 5329</strain>
    </source>
</reference>
<dbReference type="InterPro" id="IPR010546">
    <property type="entry name" value="DUF1120"/>
</dbReference>
<dbReference type="AlphaFoldDB" id="A0A0A1YWU6"/>
<sequence length="207" mass="21373">MSKSLNTLIASLLLAGSGSSFAASSIDLSVRGLITPSACAPSLGNGGQFDVGKIAAKDLKVNEYTLIDEMLTQLTVTCEGPTLMAIEPKDNRAGSQVTGDPLDFGLGLINGNEKLGAISTLVEYATADGVAGRAIDSADGGVTWGRHRSLSPGQLTSVANTTTYAPIPVQVFETRMSVTVLIAPASSLTLTEEVPIDGSITLTVRYL</sequence>
<gene>
    <name evidence="2" type="ORF">K814_0124885</name>
</gene>
<evidence type="ECO:0000313" key="3">
    <source>
        <dbReference type="Proteomes" id="UP000030060"/>
    </source>
</evidence>
<dbReference type="RefSeq" id="WP_038849982.1">
    <property type="nucleotide sequence ID" value="NZ_ASGY01000192.1"/>
</dbReference>
<evidence type="ECO:0000256" key="1">
    <source>
        <dbReference type="SAM" id="SignalP"/>
    </source>
</evidence>
<dbReference type="Proteomes" id="UP000030060">
    <property type="component" value="Unassembled WGS sequence"/>
</dbReference>
<evidence type="ECO:0008006" key="4">
    <source>
        <dbReference type="Google" id="ProtNLM"/>
    </source>
</evidence>
<feature type="signal peptide" evidence="1">
    <location>
        <begin position="1"/>
        <end position="22"/>
    </location>
</feature>
<feature type="chain" id="PRO_5001985350" description="DUF1120 domain-containing protein" evidence="1">
    <location>
        <begin position="23"/>
        <end position="207"/>
    </location>
</feature>
<dbReference type="Pfam" id="PF06551">
    <property type="entry name" value="DUF1120"/>
    <property type="match status" value="1"/>
</dbReference>
<dbReference type="OrthoDB" id="6602106at2"/>
<keyword evidence="1" id="KW-0732">Signal</keyword>
<proteinExistence type="predicted"/>